<organism evidence="2 3">
    <name type="scientific">Planoprotostelium fungivorum</name>
    <dbReference type="NCBI Taxonomy" id="1890364"/>
    <lineage>
        <taxon>Eukaryota</taxon>
        <taxon>Amoebozoa</taxon>
        <taxon>Evosea</taxon>
        <taxon>Variosea</taxon>
        <taxon>Cavosteliida</taxon>
        <taxon>Cavosteliaceae</taxon>
        <taxon>Planoprotostelium</taxon>
    </lineage>
</organism>
<protein>
    <submittedName>
        <fullName evidence="2">Uncharacterized protein</fullName>
    </submittedName>
</protein>
<sequence length="567" mass="64806">EEIYQVLFSMIRELEQTKREEGADRSTVELAQDVVKEYRGILNCLPGDYIDHNPYHQISQMLDQMIQQPTTESHQRIKSYIGTERKSQATKEAREEVEMDIKDKLSELKRMAETVEGREGGNQRSDQRREGEKIMEWINRGRATMSSGGVTISTYIPIPVSSLIDLDDILQDLYRLCSVNQPRDDPLSPLIVLIQDLLSQCKQLVSLDWTEDDSPSPLSPKGSRLLVCFVHYADFLPIQMLTRLSQTINFYHKTMKNPDHGSDSRSQNLKYMKVMEGIINYEHDRMYSKTVTETIQELAPLVLQWESCISETSIEGLRILFCLFNLIQSSKEMHQLNKGLQTLIQTKKQKLAHYNELQQKAHLALEERETNEEQQMEHALDVHSVSKSLLNDREKYLSHLNLLLETISDCSIEPESIESNAKQKRINASRDDVSSFYSQLFNLTVLSTKLTEQLHSGDDLMSQNKHKDNSDVNLTGDGEEIQAEMQGGKLDGLSFEDMYKTYDLSSSIHQDPTRNMHAIKVLKKVANKLDGKEDGGSTTISEEDQLGYKISPGLLVSQLMSLLNKQP</sequence>
<reference evidence="2 3" key="1">
    <citation type="journal article" date="2018" name="Genome Biol. Evol.">
        <title>Multiple Roots of Fruiting Body Formation in Amoebozoa.</title>
        <authorList>
            <person name="Hillmann F."/>
            <person name="Forbes G."/>
            <person name="Novohradska S."/>
            <person name="Ferling I."/>
            <person name="Riege K."/>
            <person name="Groth M."/>
            <person name="Westermann M."/>
            <person name="Marz M."/>
            <person name="Spaller T."/>
            <person name="Winckler T."/>
            <person name="Schaap P."/>
            <person name="Glockner G."/>
        </authorList>
    </citation>
    <scope>NUCLEOTIDE SEQUENCE [LARGE SCALE GENOMIC DNA]</scope>
    <source>
        <strain evidence="2 3">Jena</strain>
    </source>
</reference>
<feature type="coiled-coil region" evidence="1">
    <location>
        <begin position="340"/>
        <end position="374"/>
    </location>
</feature>
<dbReference type="InParanoid" id="A0A2P6N7H3"/>
<feature type="non-terminal residue" evidence="2">
    <location>
        <position position="1"/>
    </location>
</feature>
<comment type="caution">
    <text evidence="2">The sequence shown here is derived from an EMBL/GenBank/DDBJ whole genome shotgun (WGS) entry which is preliminary data.</text>
</comment>
<keyword evidence="3" id="KW-1185">Reference proteome</keyword>
<dbReference type="EMBL" id="MDYQ01000167">
    <property type="protein sequence ID" value="PRP79897.1"/>
    <property type="molecule type" value="Genomic_DNA"/>
</dbReference>
<gene>
    <name evidence="2" type="ORF">PROFUN_12386</name>
</gene>
<dbReference type="Proteomes" id="UP000241769">
    <property type="component" value="Unassembled WGS sequence"/>
</dbReference>
<accession>A0A2P6N7H3</accession>
<name>A0A2P6N7H3_9EUKA</name>
<proteinExistence type="predicted"/>
<dbReference type="AlphaFoldDB" id="A0A2P6N7H3"/>
<keyword evidence="1" id="KW-0175">Coiled coil</keyword>
<evidence type="ECO:0000256" key="1">
    <source>
        <dbReference type="SAM" id="Coils"/>
    </source>
</evidence>
<evidence type="ECO:0000313" key="3">
    <source>
        <dbReference type="Proteomes" id="UP000241769"/>
    </source>
</evidence>
<evidence type="ECO:0000313" key="2">
    <source>
        <dbReference type="EMBL" id="PRP79897.1"/>
    </source>
</evidence>